<protein>
    <recommendedName>
        <fullName evidence="3">Pentapeptide repeat-containing protein</fullName>
    </recommendedName>
</protein>
<dbReference type="InterPro" id="IPR001646">
    <property type="entry name" value="5peptide_repeat"/>
</dbReference>
<comment type="caution">
    <text evidence="1">The sequence shown here is derived from an EMBL/GenBank/DDBJ whole genome shotgun (WGS) entry which is preliminary data.</text>
</comment>
<dbReference type="Gene3D" id="2.160.20.80">
    <property type="entry name" value="E3 ubiquitin-protein ligase SopA"/>
    <property type="match status" value="2"/>
</dbReference>
<dbReference type="PANTHER" id="PTHR14136:SF17">
    <property type="entry name" value="BTB_POZ DOMAIN-CONTAINING PROTEIN KCTD9"/>
    <property type="match status" value="1"/>
</dbReference>
<dbReference type="SUPFAM" id="SSF141571">
    <property type="entry name" value="Pentapeptide repeat-like"/>
    <property type="match status" value="2"/>
</dbReference>
<dbReference type="InterPro" id="IPR051082">
    <property type="entry name" value="Pentapeptide-BTB/POZ_domain"/>
</dbReference>
<evidence type="ECO:0008006" key="3">
    <source>
        <dbReference type="Google" id="ProtNLM"/>
    </source>
</evidence>
<dbReference type="Proteomes" id="UP000003781">
    <property type="component" value="Unassembled WGS sequence"/>
</dbReference>
<evidence type="ECO:0000313" key="1">
    <source>
        <dbReference type="EMBL" id="EAZ91246.1"/>
    </source>
</evidence>
<dbReference type="eggNOG" id="COG1357">
    <property type="taxonomic scope" value="Bacteria"/>
</dbReference>
<dbReference type="AlphaFoldDB" id="A3IQH1"/>
<evidence type="ECO:0000313" key="2">
    <source>
        <dbReference type="Proteomes" id="UP000003781"/>
    </source>
</evidence>
<name>A3IQH1_9CHRO</name>
<accession>A3IQH1</accession>
<gene>
    <name evidence="1" type="ORF">CY0110_11502</name>
</gene>
<dbReference type="Pfam" id="PF00805">
    <property type="entry name" value="Pentapeptide"/>
    <property type="match status" value="3"/>
</dbReference>
<keyword evidence="2" id="KW-1185">Reference proteome</keyword>
<dbReference type="PANTHER" id="PTHR14136">
    <property type="entry name" value="BTB_POZ DOMAIN-CONTAINING PROTEIN KCTD9"/>
    <property type="match status" value="1"/>
</dbReference>
<sequence length="274" mass="29889">MGTEYPGDIDEIFNGVNFRNANMANSILTQIWLINADLSSINLEGADLRGSLLLNAKLRNANLRGSDLTGADLTDADLTNADLTNADLRYTILVGANLRGADLTGIITQSNHFDSSIFHLTTMPNGTIESSSSKVIDATELLGRYAEGERYFEEFILYRADLSGADLRSLEWGGRFTHVNFSRANLSHASVWPTRFIFCNLSGAILNRCYLGSAVIAFSDLRGATGEMIDCDALRLIDVNWQGANLTSTCGNGKFSPSCYNSIREDGSFVNGWS</sequence>
<reference evidence="1 2" key="1">
    <citation type="submission" date="2007-03" db="EMBL/GenBank/DDBJ databases">
        <authorList>
            <person name="Stal L."/>
            <person name="Ferriera S."/>
            <person name="Johnson J."/>
            <person name="Kravitz S."/>
            <person name="Beeson K."/>
            <person name="Sutton G."/>
            <person name="Rogers Y.-H."/>
            <person name="Friedman R."/>
            <person name="Frazier M."/>
            <person name="Venter J.C."/>
        </authorList>
    </citation>
    <scope>NUCLEOTIDE SEQUENCE [LARGE SCALE GENOMIC DNA]</scope>
    <source>
        <strain evidence="1 2">CCY0110</strain>
    </source>
</reference>
<organism evidence="1 2">
    <name type="scientific">Crocosphaera chwakensis CCY0110</name>
    <dbReference type="NCBI Taxonomy" id="391612"/>
    <lineage>
        <taxon>Bacteria</taxon>
        <taxon>Bacillati</taxon>
        <taxon>Cyanobacteriota</taxon>
        <taxon>Cyanophyceae</taxon>
        <taxon>Oscillatoriophycideae</taxon>
        <taxon>Chroococcales</taxon>
        <taxon>Aphanothecaceae</taxon>
        <taxon>Crocosphaera</taxon>
        <taxon>Crocosphaera chwakensis</taxon>
    </lineage>
</organism>
<dbReference type="EMBL" id="AAXW01000015">
    <property type="protein sequence ID" value="EAZ91246.1"/>
    <property type="molecule type" value="Genomic_DNA"/>
</dbReference>
<proteinExistence type="predicted"/>